<reference evidence="2 3" key="1">
    <citation type="submission" date="2019-02" db="EMBL/GenBank/DDBJ databases">
        <title>Investigation of anaerobic lignin degradation for improved lignocellulosic biofuels.</title>
        <authorList>
            <person name="Deangelis K."/>
        </authorList>
    </citation>
    <scope>NUCLEOTIDE SEQUENCE [LARGE SCALE GENOMIC DNA]</scope>
    <source>
        <strain evidence="2 3">159R</strain>
    </source>
</reference>
<keyword evidence="1" id="KW-0812">Transmembrane</keyword>
<name>A0A4R1NBC6_9GAMM</name>
<dbReference type="AlphaFoldDB" id="A0A4R1NBC6"/>
<proteinExistence type="predicted"/>
<keyword evidence="1" id="KW-0472">Membrane</keyword>
<comment type="caution">
    <text evidence="2">The sequence shown here is derived from an EMBL/GenBank/DDBJ whole genome shotgun (WGS) entry which is preliminary data.</text>
</comment>
<evidence type="ECO:0000256" key="1">
    <source>
        <dbReference type="SAM" id="Phobius"/>
    </source>
</evidence>
<feature type="transmembrane region" description="Helical" evidence="1">
    <location>
        <begin position="125"/>
        <end position="154"/>
    </location>
</feature>
<evidence type="ECO:0000313" key="3">
    <source>
        <dbReference type="Proteomes" id="UP000294555"/>
    </source>
</evidence>
<gene>
    <name evidence="2" type="ORF">EZJ58_2891</name>
</gene>
<keyword evidence="1" id="KW-1133">Transmembrane helix</keyword>
<keyword evidence="3" id="KW-1185">Reference proteome</keyword>
<dbReference type="EMBL" id="SJOI01000001">
    <property type="protein sequence ID" value="TCL04754.1"/>
    <property type="molecule type" value="Genomic_DNA"/>
</dbReference>
<protein>
    <submittedName>
        <fullName evidence="2">Uncharacterized protein</fullName>
    </submittedName>
</protein>
<sequence>MHRRKISLCLNSPPKQYVYNSLIIREDKHEQILAYALYKVYKNKVIKQARHELWSGPQLALQLKNLHDSVIQQEGMRQHFYQQAREMSEKFINETKERIKRDAVSEYQEKVAQYRRIITPPWVKFVKWLGVGLSGLIASVVVIVMLTGFSALFLGKEGRTQIAVAAGKTIFKILNSDIPVADHLSVD</sequence>
<evidence type="ECO:0000313" key="2">
    <source>
        <dbReference type="EMBL" id="TCL04754.1"/>
    </source>
</evidence>
<accession>A0A4R1NBC6</accession>
<dbReference type="Proteomes" id="UP000294555">
    <property type="component" value="Unassembled WGS sequence"/>
</dbReference>
<organism evidence="2 3">
    <name type="scientific">Sodalis ligni</name>
    <dbReference type="NCBI Taxonomy" id="2697027"/>
    <lineage>
        <taxon>Bacteria</taxon>
        <taxon>Pseudomonadati</taxon>
        <taxon>Pseudomonadota</taxon>
        <taxon>Gammaproteobacteria</taxon>
        <taxon>Enterobacterales</taxon>
        <taxon>Bruguierivoracaceae</taxon>
        <taxon>Sodalis</taxon>
    </lineage>
</organism>